<protein>
    <submittedName>
        <fullName evidence="2">Uncharacterized protein</fullName>
    </submittedName>
</protein>
<sequence length="696" mass="74168">MQSEAAPRPAHQPSDPFNERLHWSLYPLVASAFLLPALPVALAAAVLVPWFVSDHGLVVNGQPWLYAPLPDLVPFWVLGAAGVALVFVVAVSWGIAVHLIHQALRGRSVPPARALVRSVKRSPWTLAAGAAVAGAVLAADTALLQVYEQAHPSLRFGIGAVLFASLTPLWRPLAGVHVHERPGDAWKGLRGRGLLTARGQWGPVSVAVACAAVVSYLAWTTMTSDTVVLAVIAALAGLTVAAVALTLAATGQGPAPQEQAARPYLAVGMVVAVTVGLAVPLQLYQTLLTDGPWPTLRYDISSVEPWERREATPQPLILPEDGASVVLGTREQLCEEAAACRDLDQPLDGAGPVLATTGMAGGAVRTVRASLDPLLAQGSIVVHDQCVRPDQCRDHTWELEPQVEPEGQWDAPEDDPANQVTTRGLPDKIAAWGGAGGGRHMVVTATPSVGFGETLLTLFSCGADQCTSPASTLLVREPGSTLASTAHPRHDYPALVSVTATDQGVPQVSVHHPDSGALTLYACHDVPCTDFTTTELVPPTGVLRMQEWNNAHYTGAIMRMRPDRTPVIVYLDTRDGSVRLIDCADQRCQDRDTAQVLGPGWDRTSPALALDSAGLPQIATFDVSTREVVYLACADERCQSYDRTVVGIYDHAPGWIDLELDDADRPYLVWHRVADENAGEEHAFELVRCAAAHCAP</sequence>
<keyword evidence="1" id="KW-0472">Membrane</keyword>
<proteinExistence type="predicted"/>
<comment type="caution">
    <text evidence="2">The sequence shown here is derived from an EMBL/GenBank/DDBJ whole genome shotgun (WGS) entry which is preliminary data.</text>
</comment>
<keyword evidence="1" id="KW-1133">Transmembrane helix</keyword>
<dbReference type="AlphaFoldDB" id="A0A7X6RT45"/>
<feature type="transmembrane region" description="Helical" evidence="1">
    <location>
        <begin position="122"/>
        <end position="144"/>
    </location>
</feature>
<feature type="transmembrane region" description="Helical" evidence="1">
    <location>
        <begin position="156"/>
        <end position="178"/>
    </location>
</feature>
<reference evidence="2 3" key="1">
    <citation type="submission" date="2020-04" db="EMBL/GenBank/DDBJ databases">
        <title>MicrobeNet Type strains.</title>
        <authorList>
            <person name="Nicholson A.C."/>
        </authorList>
    </citation>
    <scope>NUCLEOTIDE SEQUENCE [LARGE SCALE GENOMIC DNA]</scope>
    <source>
        <strain evidence="2 3">ATCC 23612</strain>
    </source>
</reference>
<evidence type="ECO:0000256" key="1">
    <source>
        <dbReference type="SAM" id="Phobius"/>
    </source>
</evidence>
<keyword evidence="3" id="KW-1185">Reference proteome</keyword>
<accession>A0A7X6RT45</accession>
<keyword evidence="1" id="KW-0812">Transmembrane</keyword>
<organism evidence="2 3">
    <name type="scientific">Nocardiopsis alborubida</name>
    <dbReference type="NCBI Taxonomy" id="146802"/>
    <lineage>
        <taxon>Bacteria</taxon>
        <taxon>Bacillati</taxon>
        <taxon>Actinomycetota</taxon>
        <taxon>Actinomycetes</taxon>
        <taxon>Streptosporangiales</taxon>
        <taxon>Nocardiopsidaceae</taxon>
        <taxon>Nocardiopsis</taxon>
    </lineage>
</organism>
<dbReference type="Proteomes" id="UP000553209">
    <property type="component" value="Unassembled WGS sequence"/>
</dbReference>
<gene>
    <name evidence="2" type="ORF">HGB44_24840</name>
</gene>
<feature type="transmembrane region" description="Helical" evidence="1">
    <location>
        <begin position="72"/>
        <end position="101"/>
    </location>
</feature>
<name>A0A7X6RT45_9ACTN</name>
<dbReference type="EMBL" id="JAAXPG010000028">
    <property type="protein sequence ID" value="NKZ00872.1"/>
    <property type="molecule type" value="Genomic_DNA"/>
</dbReference>
<dbReference type="RefSeq" id="WP_061081849.1">
    <property type="nucleotide sequence ID" value="NZ_JAAXPG010000028.1"/>
</dbReference>
<feature type="transmembrane region" description="Helical" evidence="1">
    <location>
        <begin position="199"/>
        <end position="221"/>
    </location>
</feature>
<feature type="transmembrane region" description="Helical" evidence="1">
    <location>
        <begin position="263"/>
        <end position="284"/>
    </location>
</feature>
<evidence type="ECO:0000313" key="3">
    <source>
        <dbReference type="Proteomes" id="UP000553209"/>
    </source>
</evidence>
<feature type="transmembrane region" description="Helical" evidence="1">
    <location>
        <begin position="25"/>
        <end position="52"/>
    </location>
</feature>
<evidence type="ECO:0000313" key="2">
    <source>
        <dbReference type="EMBL" id="NKZ00872.1"/>
    </source>
</evidence>
<feature type="transmembrane region" description="Helical" evidence="1">
    <location>
        <begin position="227"/>
        <end position="251"/>
    </location>
</feature>